<dbReference type="EMBL" id="NIOJ01000010">
    <property type="protein sequence ID" value="PNU00506.1"/>
    <property type="molecule type" value="Genomic_DNA"/>
</dbReference>
<dbReference type="FunFam" id="3.90.400.10:FF:000002">
    <property type="entry name" value="Sucrose isomerase"/>
    <property type="match status" value="1"/>
</dbReference>
<dbReference type="GO" id="GO:0004556">
    <property type="term" value="F:alpha-amylase activity"/>
    <property type="evidence" value="ECO:0007669"/>
    <property type="project" value="TreeGrafter"/>
</dbReference>
<dbReference type="Proteomes" id="UP000236151">
    <property type="component" value="Unassembled WGS sequence"/>
</dbReference>
<evidence type="ECO:0000259" key="6">
    <source>
        <dbReference type="SMART" id="SM00642"/>
    </source>
</evidence>
<protein>
    <submittedName>
        <fullName evidence="7">Glucohydrolase</fullName>
    </submittedName>
</protein>
<dbReference type="PANTHER" id="PTHR10357">
    <property type="entry name" value="ALPHA-AMYLASE FAMILY MEMBER"/>
    <property type="match status" value="1"/>
</dbReference>
<dbReference type="GO" id="GO:0009313">
    <property type="term" value="P:oligosaccharide catabolic process"/>
    <property type="evidence" value="ECO:0007669"/>
    <property type="project" value="TreeGrafter"/>
</dbReference>
<evidence type="ECO:0000256" key="2">
    <source>
        <dbReference type="ARBA" id="ARBA00008061"/>
    </source>
</evidence>
<dbReference type="OrthoDB" id="9805159at2"/>
<name>A0A2K2FNZ9_9CLOT</name>
<dbReference type="GO" id="GO:0005737">
    <property type="term" value="C:cytoplasm"/>
    <property type="evidence" value="ECO:0007669"/>
    <property type="project" value="UniProtKB-SubCell"/>
</dbReference>
<dbReference type="InterPro" id="IPR006047">
    <property type="entry name" value="GH13_cat_dom"/>
</dbReference>
<dbReference type="SUPFAM" id="SSF51445">
    <property type="entry name" value="(Trans)glycosidases"/>
    <property type="match status" value="1"/>
</dbReference>
<proteinExistence type="inferred from homology"/>
<keyword evidence="3" id="KW-0963">Cytoplasm</keyword>
<dbReference type="PANTHER" id="PTHR10357:SF184">
    <property type="entry name" value="OLIGO-1,6-GLUCOSIDASE 1"/>
    <property type="match status" value="1"/>
</dbReference>
<dbReference type="FunFam" id="2.60.40.1180:FF:000007">
    <property type="entry name" value="Sucrose isomerase"/>
    <property type="match status" value="1"/>
</dbReference>
<keyword evidence="5" id="KW-0326">Glycosidase</keyword>
<dbReference type="InterPro" id="IPR032091">
    <property type="entry name" value="Malt_amylase-like_C"/>
</dbReference>
<reference evidence="7 8" key="1">
    <citation type="submission" date="2017-06" db="EMBL/GenBank/DDBJ databases">
        <title>Investigating the central metabolism of Clostridium thermosuccinogenes.</title>
        <authorList>
            <person name="Koendjbiharie J.G."/>
            <person name="van Kranenburg R."/>
        </authorList>
    </citation>
    <scope>NUCLEOTIDE SEQUENCE [LARGE SCALE GENOMIC DNA]</scope>
    <source>
        <strain evidence="7 8">DSM 5806</strain>
    </source>
</reference>
<dbReference type="KEGG" id="cthd:CDO33_03685"/>
<evidence type="ECO:0000256" key="3">
    <source>
        <dbReference type="ARBA" id="ARBA00022490"/>
    </source>
</evidence>
<sequence>MEKKWWKEGVVYQIYPRSFKDSNGDGIGDLRGIIEKLDYIKELGADIIWLCPIYQSPNCDNGYDISDYRKIMKEFGTEEDFEELLHEMHKRGLKLIMDLVVNHTSDEHEWFVASKSSRENPYRDYYIWRDGKDGNPPNNWGSFFSGSAWKYDEATNQYYLHLFAEKQPDLNWENKKVREEIYDMMRFWLDKGIDGFRMDVINLISKVPGLPDGEKGEGALYGNGFPYTANGPRVHEYLQEMNREVLSKYDIMTVGETPGVDTESAKLYVNSDRNELNMLFQFELMDIDSGWGGKWDVKPWKLSTFKKIMYKWYEGLKEKGWNSLYLNNHDQPRMVSRFGNDKEYRQESAKMLATLLHTWQGTPYIYQGEEIGMTNVRFEDISEYRDIETLNMYNEKIRQGVPVETIMKSIYAKGRDNARTPMQWDASDNAGFTEGTPWIRVNPNYKEINVENALKDRNSVFYYYQKLIKLRKEHEIIVYGDVNLLMEDDENIFAYTRSYNDEKLLVILNFFEKEAEFKLDEGMKFDGAELLISNYEVDNPELKNMILRPYEARVYKIHHGL</sequence>
<dbReference type="Pfam" id="PF16657">
    <property type="entry name" value="Malt_amylase_C"/>
    <property type="match status" value="1"/>
</dbReference>
<dbReference type="InterPro" id="IPR017853">
    <property type="entry name" value="GH"/>
</dbReference>
<dbReference type="SMART" id="SM00642">
    <property type="entry name" value="Aamy"/>
    <property type="match status" value="1"/>
</dbReference>
<evidence type="ECO:0000256" key="1">
    <source>
        <dbReference type="ARBA" id="ARBA00004496"/>
    </source>
</evidence>
<dbReference type="InterPro" id="IPR013780">
    <property type="entry name" value="Glyco_hydro_b"/>
</dbReference>
<evidence type="ECO:0000313" key="7">
    <source>
        <dbReference type="EMBL" id="PNU00506.1"/>
    </source>
</evidence>
<keyword evidence="4 7" id="KW-0378">Hydrolase</keyword>
<dbReference type="NCBIfam" id="NF008183">
    <property type="entry name" value="PRK10933.1"/>
    <property type="match status" value="1"/>
</dbReference>
<evidence type="ECO:0000256" key="5">
    <source>
        <dbReference type="ARBA" id="ARBA00023295"/>
    </source>
</evidence>
<dbReference type="Gene3D" id="3.20.20.80">
    <property type="entry name" value="Glycosidases"/>
    <property type="match status" value="1"/>
</dbReference>
<dbReference type="SUPFAM" id="SSF51011">
    <property type="entry name" value="Glycosyl hydrolase domain"/>
    <property type="match status" value="1"/>
</dbReference>
<gene>
    <name evidence="7" type="ORF">CDQ84_06040</name>
</gene>
<comment type="subcellular location">
    <subcellularLocation>
        <location evidence="1">Cytoplasm</location>
    </subcellularLocation>
</comment>
<feature type="domain" description="Glycosyl hydrolase family 13 catalytic" evidence="6">
    <location>
        <begin position="13"/>
        <end position="419"/>
    </location>
</feature>
<accession>A0A2K2FNZ9</accession>
<dbReference type="Gene3D" id="3.90.400.10">
    <property type="entry name" value="Oligo-1,6-glucosidase, Domain 2"/>
    <property type="match status" value="1"/>
</dbReference>
<dbReference type="Pfam" id="PF00128">
    <property type="entry name" value="Alpha-amylase"/>
    <property type="match status" value="1"/>
</dbReference>
<dbReference type="Gene3D" id="2.60.40.1180">
    <property type="entry name" value="Golgi alpha-mannosidase II"/>
    <property type="match status" value="1"/>
</dbReference>
<dbReference type="RefSeq" id="WP_103080835.1">
    <property type="nucleotide sequence ID" value="NZ_CP021850.1"/>
</dbReference>
<evidence type="ECO:0000256" key="4">
    <source>
        <dbReference type="ARBA" id="ARBA00022801"/>
    </source>
</evidence>
<comment type="similarity">
    <text evidence="2">Belongs to the glycosyl hydrolase 13 family.</text>
</comment>
<dbReference type="CDD" id="cd11333">
    <property type="entry name" value="AmyAc_SI_OligoGlu_DGase"/>
    <property type="match status" value="1"/>
</dbReference>
<keyword evidence="8" id="KW-1185">Reference proteome</keyword>
<dbReference type="AlphaFoldDB" id="A0A2K2FNZ9"/>
<comment type="caution">
    <text evidence="7">The sequence shown here is derived from an EMBL/GenBank/DDBJ whole genome shotgun (WGS) entry which is preliminary data.</text>
</comment>
<dbReference type="FunFam" id="3.20.20.80:FF:000064">
    <property type="entry name" value="Oligo-1,6-glucosidase"/>
    <property type="match status" value="1"/>
</dbReference>
<evidence type="ECO:0000313" key="8">
    <source>
        <dbReference type="Proteomes" id="UP000236151"/>
    </source>
</evidence>
<dbReference type="FunFam" id="3.20.20.80:FF:000014">
    <property type="entry name" value="Alpha,alpha-phosphotrehalase"/>
    <property type="match status" value="1"/>
</dbReference>
<dbReference type="InterPro" id="IPR045857">
    <property type="entry name" value="O16G_dom_2"/>
</dbReference>
<organism evidence="7 8">
    <name type="scientific">Clostridium thermosuccinogenes</name>
    <dbReference type="NCBI Taxonomy" id="84032"/>
    <lineage>
        <taxon>Bacteria</taxon>
        <taxon>Bacillati</taxon>
        <taxon>Bacillota</taxon>
        <taxon>Clostridia</taxon>
        <taxon>Eubacteriales</taxon>
        <taxon>Clostridiaceae</taxon>
        <taxon>Clostridium</taxon>
    </lineage>
</organism>